<evidence type="ECO:0000313" key="9">
    <source>
        <dbReference type="Proteomes" id="UP000199634"/>
    </source>
</evidence>
<evidence type="ECO:0000256" key="1">
    <source>
        <dbReference type="ARBA" id="ARBA00010491"/>
    </source>
</evidence>
<dbReference type="GO" id="GO:0008239">
    <property type="term" value="F:dipeptidyl-peptidase activity"/>
    <property type="evidence" value="ECO:0007669"/>
    <property type="project" value="UniProtKB-UniRule"/>
</dbReference>
<dbReference type="Proteomes" id="UP000199634">
    <property type="component" value="Unassembled WGS sequence"/>
</dbReference>
<dbReference type="OrthoDB" id="9805367at2"/>
<keyword evidence="3 7" id="KW-0645">Protease</keyword>
<keyword evidence="6 7" id="KW-0720">Serine protease</keyword>
<dbReference type="AlphaFoldDB" id="A0A1H6KKQ2"/>
<dbReference type="InterPro" id="IPR019500">
    <property type="entry name" value="Pep_S46"/>
</dbReference>
<evidence type="ECO:0000256" key="3">
    <source>
        <dbReference type="ARBA" id="ARBA00022670"/>
    </source>
</evidence>
<dbReference type="GO" id="GO:0043171">
    <property type="term" value="P:peptide catabolic process"/>
    <property type="evidence" value="ECO:0007669"/>
    <property type="project" value="UniProtKB-UniRule"/>
</dbReference>
<gene>
    <name evidence="8" type="ORF">SAMN02927937_01263</name>
</gene>
<dbReference type="PANTHER" id="PTHR38469:SF1">
    <property type="entry name" value="PERIPLASMIC PEPTIDASE SUBFAMILY S1B"/>
    <property type="match status" value="1"/>
</dbReference>
<evidence type="ECO:0000256" key="4">
    <source>
        <dbReference type="ARBA" id="ARBA00022729"/>
    </source>
</evidence>
<dbReference type="GO" id="GO:0070009">
    <property type="term" value="F:serine-type aminopeptidase activity"/>
    <property type="evidence" value="ECO:0007669"/>
    <property type="project" value="UniProtKB-UniRule"/>
</dbReference>
<feature type="chain" id="PRO_5023068077" description="Dipeptidyl-peptidase" evidence="7">
    <location>
        <begin position="19"/>
        <end position="720"/>
    </location>
</feature>
<dbReference type="Pfam" id="PF10459">
    <property type="entry name" value="Peptidase_S46"/>
    <property type="match status" value="1"/>
</dbReference>
<keyword evidence="2 7" id="KW-0031">Aminopeptidase</keyword>
<sequence length="720" mass="81964">MKKLLRALVLFVSFPIFAQQGGMWVPSLLKGMNEQEMKSLGMKMSVADIYDVNTSSLKDAVPQFNGGCTAEVISAKGLLLTNHHCGYGEIQSHSTVEHDYLQDGFWAKSYEEELPNPDLEVTFIVSIHDVTKDILKGTEILTNEADKKALVQKNINDLQKSYQREAWQSVMIRTFFEGNQYMLFVTESFEDVRLVGAPPSSIGKFGSDTDNWVWPRHTGDFSLFRIYADKNNRPAKYSKDNVPYTPKHYFPVSINGVEQDDFTLVYGYPGSTQEYLPSFAVEQIINDLNPAKIEIRDKALKVTDGFMRQDQAIKIQYASKFARIANYWKKWIGESQGLKKSNAVTVKKSFEQEFLKRAKKENKMNEYGNLLPQFEKIYKDITPYAVSRDYFMEVVLRNNELLSVGFRLFQLENAYEKVGEQGFNDRKENLIKGLESLYKDYNKNVDQGIFEATIALYGTKAPQNLTPDAIKNKDYSALANTVYSKSALTSYEGLKKILNGKAVDVIKNLQKDPGYALAKELSNNYFENIAPSYDKMDLELDALQRTYMKAQLELFPDARIFPDANSTLRVTYGKVNGYQPSDAVTYSHVTYLDGVMEKYVPGDYEFDVPKKLIDLYNAKDFGQYADKNGKLPVNFIATNHTTGGNSGSPAIDAYGNLIGLNFDRVWEGTMSDIHYDPAICRNIMVDTRYILFIIDKYADAKHLIDEIKIVKSKENKKSKH</sequence>
<protein>
    <recommendedName>
        <fullName evidence="7">Dipeptidyl-peptidase</fullName>
        <ecNumber evidence="7">3.4.14.-</ecNumber>
    </recommendedName>
</protein>
<proteinExistence type="inferred from homology"/>
<evidence type="ECO:0000256" key="5">
    <source>
        <dbReference type="ARBA" id="ARBA00022801"/>
    </source>
</evidence>
<feature type="signal peptide" evidence="7">
    <location>
        <begin position="1"/>
        <end position="18"/>
    </location>
</feature>
<keyword evidence="9" id="KW-1185">Reference proteome</keyword>
<dbReference type="PANTHER" id="PTHR38469">
    <property type="entry name" value="PERIPLASMIC PEPTIDASE SUBFAMILY S1B"/>
    <property type="match status" value="1"/>
</dbReference>
<dbReference type="EC" id="3.4.14.-" evidence="7"/>
<keyword evidence="5 7" id="KW-0378">Hydrolase</keyword>
<dbReference type="RefSeq" id="WP_091097585.1">
    <property type="nucleotide sequence ID" value="NZ_FNXE01000014.1"/>
</dbReference>
<accession>A0A1H6KKQ2</accession>
<dbReference type="SUPFAM" id="SSF50494">
    <property type="entry name" value="Trypsin-like serine proteases"/>
    <property type="match status" value="1"/>
</dbReference>
<comment type="similarity">
    <text evidence="1 7">Belongs to the peptidase S46 family.</text>
</comment>
<dbReference type="EMBL" id="FNXE01000014">
    <property type="protein sequence ID" value="SEH76038.1"/>
    <property type="molecule type" value="Genomic_DNA"/>
</dbReference>
<dbReference type="InterPro" id="IPR009003">
    <property type="entry name" value="Peptidase_S1_PA"/>
</dbReference>
<name>A0A1H6KKQ2_9FLAO</name>
<evidence type="ECO:0000256" key="2">
    <source>
        <dbReference type="ARBA" id="ARBA00022438"/>
    </source>
</evidence>
<keyword evidence="4 7" id="KW-0732">Signal</keyword>
<evidence type="ECO:0000313" key="8">
    <source>
        <dbReference type="EMBL" id="SEH76038.1"/>
    </source>
</evidence>
<dbReference type="GO" id="GO:0006508">
    <property type="term" value="P:proteolysis"/>
    <property type="evidence" value="ECO:0007669"/>
    <property type="project" value="UniProtKB-KW"/>
</dbReference>
<dbReference type="STRING" id="1159016.SAMN02927937_01263"/>
<organism evidence="8 9">
    <name type="scientific">Paenimyroides marinum</name>
    <dbReference type="NCBI Taxonomy" id="1159016"/>
    <lineage>
        <taxon>Bacteria</taxon>
        <taxon>Pseudomonadati</taxon>
        <taxon>Bacteroidota</taxon>
        <taxon>Flavobacteriia</taxon>
        <taxon>Flavobacteriales</taxon>
        <taxon>Flavobacteriaceae</taxon>
        <taxon>Paenimyroides</taxon>
    </lineage>
</organism>
<evidence type="ECO:0000256" key="7">
    <source>
        <dbReference type="RuleBase" id="RU366067"/>
    </source>
</evidence>
<comment type="function">
    <text evidence="7">Catalyzes the removal of dipeptides from the N-terminus of oligopeptides.</text>
</comment>
<reference evidence="8 9" key="1">
    <citation type="submission" date="2016-10" db="EMBL/GenBank/DDBJ databases">
        <authorList>
            <person name="de Groot N.N."/>
        </authorList>
    </citation>
    <scope>NUCLEOTIDE SEQUENCE [LARGE SCALE GENOMIC DNA]</scope>
    <source>
        <strain evidence="8 9">CGMCC 1.10825</strain>
    </source>
</reference>
<evidence type="ECO:0000256" key="6">
    <source>
        <dbReference type="ARBA" id="ARBA00022825"/>
    </source>
</evidence>